<feature type="domain" description="EGF-like" evidence="4">
    <location>
        <begin position="423"/>
        <end position="463"/>
    </location>
</feature>
<proteinExistence type="predicted"/>
<keyword evidence="5" id="KW-1185">Reference proteome</keyword>
<feature type="domain" description="EGF-like" evidence="4">
    <location>
        <begin position="382"/>
        <end position="418"/>
    </location>
</feature>
<feature type="domain" description="EGF-like" evidence="4">
    <location>
        <begin position="237"/>
        <end position="279"/>
    </location>
</feature>
<feature type="transmembrane region" description="Helical" evidence="3">
    <location>
        <begin position="607"/>
        <end position="628"/>
    </location>
</feature>
<evidence type="ECO:0000256" key="1">
    <source>
        <dbReference type="ARBA" id="ARBA00022536"/>
    </source>
</evidence>
<dbReference type="GeneID" id="111112923"/>
<feature type="domain" description="EGF-like" evidence="4">
    <location>
        <begin position="329"/>
        <end position="371"/>
    </location>
</feature>
<dbReference type="GO" id="GO:0005044">
    <property type="term" value="F:scavenger receptor activity"/>
    <property type="evidence" value="ECO:0007669"/>
    <property type="project" value="InterPro"/>
</dbReference>
<dbReference type="SUPFAM" id="SSF49785">
    <property type="entry name" value="Galactose-binding domain-like"/>
    <property type="match status" value="1"/>
</dbReference>
<feature type="region of interest" description="Disordered" evidence="2">
    <location>
        <begin position="660"/>
        <end position="679"/>
    </location>
</feature>
<keyword evidence="3" id="KW-1133">Transmembrane helix</keyword>
<dbReference type="PANTHER" id="PTHR24043">
    <property type="entry name" value="SCAVENGER RECEPTOR CLASS F"/>
    <property type="match status" value="1"/>
</dbReference>
<dbReference type="RefSeq" id="XP_022306517.1">
    <property type="nucleotide sequence ID" value="XM_022450809.1"/>
</dbReference>
<evidence type="ECO:0000256" key="3">
    <source>
        <dbReference type="SAM" id="Phobius"/>
    </source>
</evidence>
<dbReference type="SMART" id="SM00181">
    <property type="entry name" value="EGF"/>
    <property type="match status" value="7"/>
</dbReference>
<protein>
    <submittedName>
        <fullName evidence="6">Multiple epidermal growth factor-like domains protein 10 isoform X1</fullName>
    </submittedName>
</protein>
<dbReference type="KEGG" id="cvn:111112923"/>
<keyword evidence="3" id="KW-0812">Transmembrane</keyword>
<accession>A0A8B8BT45</accession>
<evidence type="ECO:0000313" key="5">
    <source>
        <dbReference type="Proteomes" id="UP000694844"/>
    </source>
</evidence>
<evidence type="ECO:0000259" key="4">
    <source>
        <dbReference type="SMART" id="SM00181"/>
    </source>
</evidence>
<organism evidence="5 6">
    <name type="scientific">Crassostrea virginica</name>
    <name type="common">Eastern oyster</name>
    <dbReference type="NCBI Taxonomy" id="6565"/>
    <lineage>
        <taxon>Eukaryota</taxon>
        <taxon>Metazoa</taxon>
        <taxon>Spiralia</taxon>
        <taxon>Lophotrochozoa</taxon>
        <taxon>Mollusca</taxon>
        <taxon>Bivalvia</taxon>
        <taxon>Autobranchia</taxon>
        <taxon>Pteriomorphia</taxon>
        <taxon>Ostreida</taxon>
        <taxon>Ostreoidea</taxon>
        <taxon>Ostreidae</taxon>
        <taxon>Crassostrea</taxon>
    </lineage>
</organism>
<evidence type="ECO:0000256" key="2">
    <source>
        <dbReference type="SAM" id="MobiDB-lite"/>
    </source>
</evidence>
<keyword evidence="3" id="KW-0472">Membrane</keyword>
<feature type="compositionally biased region" description="Basic and acidic residues" evidence="2">
    <location>
        <begin position="668"/>
        <end position="679"/>
    </location>
</feature>
<dbReference type="InterPro" id="IPR008979">
    <property type="entry name" value="Galactose-bd-like_sf"/>
</dbReference>
<dbReference type="AlphaFoldDB" id="A0A8B8BT45"/>
<evidence type="ECO:0000313" key="6">
    <source>
        <dbReference type="RefSeq" id="XP_022306517.1"/>
    </source>
</evidence>
<dbReference type="Gene3D" id="2.60.120.260">
    <property type="entry name" value="Galactose-binding domain-like"/>
    <property type="match status" value="1"/>
</dbReference>
<sequence length="679" mass="75820">MIYIYEESCRHVVCIVYTSNCDLRKLNLRFQTLKKMWAELCVFLLLVPNASGFVNLAHDTSQGLQGTANMSEPPQKPEWSAQKVVDGNTDQETLTTCAIMDYSKAYKSVWWKVRLEKRFNVAYLEVYFRGSTSTRASGYYFYSYDSTEVFNPNSPDPNNLIYHHDPNSGCPTSIKNITVNRLAQEIVFINKRLTNYSSSCAGDDLTKTTVEICEVKVMGCNEDRYSSNRCDNRCNTKCKNRHCDAFNGSCIYGCADSNALTIDCIVCPDGQYISNKQCVPCPGHCVDGAPCDKLTGRCNNGCSNYWTGEYCETCLSGYYGNDCNTQCGKCAGNEMCDVNSGDCTGGCRGNWQVPKCNECKDRFYGYTGDCAGNCGHCKDNSICNKETGYCPGGCDSNFLGPLCQVCKPGFYDSTTSCLRRCGHCKNNATCDNASGHCTYGCEQHFEAPYCQVCEDGYYGEHCKTSCGNCSHMEVCDKQNGTCYHGCINHFKEPKCDVCEDGFFNRTCSALCGKCVNNEACDKETGECRNGCQLNFKPPLCHECQDGFYGITCNVTCGNCKNGQPCDKDTGECMNGCDSYVKPPLCKEIINSTFQEERRTDDDTPFNWSYVVIGILGILLTIAVAYIVYLKRQRPAVQHDKQKTSTQNYDNLTALKENHQYETMNSETNESHYQELPETV</sequence>
<feature type="domain" description="EGF-like" evidence="4">
    <location>
        <begin position="519"/>
        <end position="553"/>
    </location>
</feature>
<name>A0A8B8BT45_CRAVI</name>
<dbReference type="OrthoDB" id="5985440at2759"/>
<dbReference type="Gene3D" id="2.170.300.10">
    <property type="entry name" value="Tie2 ligand-binding domain superfamily"/>
    <property type="match status" value="2"/>
</dbReference>
<feature type="domain" description="EGF-like" evidence="4">
    <location>
        <begin position="468"/>
        <end position="508"/>
    </location>
</feature>
<keyword evidence="1" id="KW-0245">EGF-like domain</keyword>
<dbReference type="InterPro" id="IPR042635">
    <property type="entry name" value="MEGF10/SREC1/2-like"/>
</dbReference>
<dbReference type="PANTHER" id="PTHR24043:SF8">
    <property type="entry name" value="EGF-LIKE DOMAIN-CONTAINING PROTEIN"/>
    <property type="match status" value="1"/>
</dbReference>
<gene>
    <name evidence="6" type="primary">LOC111112923</name>
</gene>
<reference evidence="6" key="1">
    <citation type="submission" date="2025-08" db="UniProtKB">
        <authorList>
            <consortium name="RefSeq"/>
        </authorList>
    </citation>
    <scope>IDENTIFICATION</scope>
    <source>
        <tissue evidence="6">Whole sample</tissue>
    </source>
</reference>
<dbReference type="Proteomes" id="UP000694844">
    <property type="component" value="Chromosome 9"/>
</dbReference>
<dbReference type="InterPro" id="IPR000742">
    <property type="entry name" value="EGF"/>
</dbReference>
<feature type="domain" description="EGF-like" evidence="4">
    <location>
        <begin position="290"/>
        <end position="324"/>
    </location>
</feature>